<dbReference type="Proteomes" id="UP000177515">
    <property type="component" value="Chromosome 2"/>
</dbReference>
<name>A0ABN4TY15_9BURK</name>
<dbReference type="EMBL" id="CP017755">
    <property type="protein sequence ID" value="AOZ09439.1"/>
    <property type="molecule type" value="Genomic_DNA"/>
</dbReference>
<accession>A0ABN4TY15</accession>
<protein>
    <recommendedName>
        <fullName evidence="4">DUF4124 domain-containing protein</fullName>
    </recommendedName>
</protein>
<evidence type="ECO:0000313" key="2">
    <source>
        <dbReference type="EMBL" id="AOZ09439.1"/>
    </source>
</evidence>
<feature type="chain" id="PRO_5045707989" description="DUF4124 domain-containing protein" evidence="1">
    <location>
        <begin position="19"/>
        <end position="143"/>
    </location>
</feature>
<reference evidence="2 3" key="1">
    <citation type="submission" date="2016-10" db="EMBL/GenBank/DDBJ databases">
        <title>Complete genome sequences of three Cupriavidus strains isolated from various Malaysian environments.</title>
        <authorList>
            <person name="Abdullah A.A.-A."/>
            <person name="Shafie N.A.H."/>
            <person name="Lau N.S."/>
        </authorList>
    </citation>
    <scope>NUCLEOTIDE SEQUENCE [LARGE SCALE GENOMIC DNA]</scope>
    <source>
        <strain evidence="2 3">USMAA1020</strain>
    </source>
</reference>
<gene>
    <name evidence="2" type="ORF">BKK80_27140</name>
</gene>
<evidence type="ECO:0008006" key="4">
    <source>
        <dbReference type="Google" id="ProtNLM"/>
    </source>
</evidence>
<organism evidence="2 3">
    <name type="scientific">Cupriavidus malaysiensis</name>
    <dbReference type="NCBI Taxonomy" id="367825"/>
    <lineage>
        <taxon>Bacteria</taxon>
        <taxon>Pseudomonadati</taxon>
        <taxon>Pseudomonadota</taxon>
        <taxon>Betaproteobacteria</taxon>
        <taxon>Burkholderiales</taxon>
        <taxon>Burkholderiaceae</taxon>
        <taxon>Cupriavidus</taxon>
    </lineage>
</organism>
<dbReference type="RefSeq" id="WP_071039964.1">
    <property type="nucleotide sequence ID" value="NZ_CP017755.1"/>
</dbReference>
<proteinExistence type="predicted"/>
<sequence length="143" mass="16023">MRSLFLLAILAAAFNVHGASKCRNGGRILYLDDVCPPGYTDITSGQGGSVSVIGKSAEVKQQEQAFLQERRVSELQYQAQLAQEQRQLVAAENNRQGVCSAIDGQVRAVEIQMRQINGWQFMDQLKRTHRQLRDQQFQLGCGR</sequence>
<keyword evidence="3" id="KW-1185">Reference proteome</keyword>
<evidence type="ECO:0000256" key="1">
    <source>
        <dbReference type="SAM" id="SignalP"/>
    </source>
</evidence>
<keyword evidence="1" id="KW-0732">Signal</keyword>
<feature type="signal peptide" evidence="1">
    <location>
        <begin position="1"/>
        <end position="18"/>
    </location>
</feature>
<evidence type="ECO:0000313" key="3">
    <source>
        <dbReference type="Proteomes" id="UP000177515"/>
    </source>
</evidence>